<keyword evidence="9 11" id="KW-0057">Aromatic amino acid biosynthesis</keyword>
<dbReference type="GO" id="GO:0004765">
    <property type="term" value="F:shikimate kinase activity"/>
    <property type="evidence" value="ECO:0007669"/>
    <property type="project" value="UniProtKB-UniRule"/>
</dbReference>
<dbReference type="PANTHER" id="PTHR21087">
    <property type="entry name" value="SHIKIMATE KINASE"/>
    <property type="match status" value="1"/>
</dbReference>
<comment type="function">
    <text evidence="11">Catalyzes the specific phosphorylation of the 3-hydroxyl group of shikimic acid using ATP as a cosubstrate.</text>
</comment>
<protein>
    <recommendedName>
        <fullName evidence="3 11">Shikimate kinase</fullName>
        <shortName evidence="11">SK</shortName>
        <ecNumber evidence="3 11">2.7.1.71</ecNumber>
    </recommendedName>
</protein>
<dbReference type="PROSITE" id="PS01128">
    <property type="entry name" value="SHIKIMATE_KINASE"/>
    <property type="match status" value="1"/>
</dbReference>
<evidence type="ECO:0000256" key="4">
    <source>
        <dbReference type="ARBA" id="ARBA00022605"/>
    </source>
</evidence>
<comment type="similarity">
    <text evidence="2 11">Belongs to the shikimate kinase family.</text>
</comment>
<proteinExistence type="inferred from homology"/>
<dbReference type="RefSeq" id="WP_123086143.1">
    <property type="nucleotide sequence ID" value="NZ_RIBS01000001.1"/>
</dbReference>
<evidence type="ECO:0000256" key="10">
    <source>
        <dbReference type="ARBA" id="ARBA00048567"/>
    </source>
</evidence>
<dbReference type="Proteomes" id="UP000267049">
    <property type="component" value="Unassembled WGS sequence"/>
</dbReference>
<dbReference type="InterPro" id="IPR023000">
    <property type="entry name" value="Shikimate_kinase_CS"/>
</dbReference>
<name>A0A3M8SXC2_9GAMM</name>
<evidence type="ECO:0000256" key="5">
    <source>
        <dbReference type="ARBA" id="ARBA00022679"/>
    </source>
</evidence>
<comment type="subunit">
    <text evidence="11">Monomer.</text>
</comment>
<evidence type="ECO:0000256" key="8">
    <source>
        <dbReference type="ARBA" id="ARBA00022840"/>
    </source>
</evidence>
<keyword evidence="5 11" id="KW-0808">Transferase</keyword>
<dbReference type="Gene3D" id="3.40.50.300">
    <property type="entry name" value="P-loop containing nucleotide triphosphate hydrolases"/>
    <property type="match status" value="1"/>
</dbReference>
<feature type="binding site" evidence="11">
    <location>
        <position position="60"/>
    </location>
    <ligand>
        <name>substrate</name>
    </ligand>
</feature>
<organism evidence="12 13">
    <name type="scientific">Montanilutibacter psychrotolerans</name>
    <dbReference type="NCBI Taxonomy" id="1327343"/>
    <lineage>
        <taxon>Bacteria</taxon>
        <taxon>Pseudomonadati</taxon>
        <taxon>Pseudomonadota</taxon>
        <taxon>Gammaproteobacteria</taxon>
        <taxon>Lysobacterales</taxon>
        <taxon>Lysobacteraceae</taxon>
        <taxon>Montanilutibacter</taxon>
    </lineage>
</organism>
<dbReference type="InterPro" id="IPR000623">
    <property type="entry name" value="Shikimate_kinase/TSH1"/>
</dbReference>
<dbReference type="GO" id="GO:0005829">
    <property type="term" value="C:cytosol"/>
    <property type="evidence" value="ECO:0007669"/>
    <property type="project" value="TreeGrafter"/>
</dbReference>
<dbReference type="EMBL" id="RIBS01000001">
    <property type="protein sequence ID" value="RNF86021.1"/>
    <property type="molecule type" value="Genomic_DNA"/>
</dbReference>
<dbReference type="PANTHER" id="PTHR21087:SF16">
    <property type="entry name" value="SHIKIMATE KINASE 1, CHLOROPLASTIC"/>
    <property type="match status" value="1"/>
</dbReference>
<feature type="binding site" evidence="11">
    <location>
        <position position="18"/>
    </location>
    <ligand>
        <name>Mg(2+)</name>
        <dbReference type="ChEBI" id="CHEBI:18420"/>
    </ligand>
</feature>
<feature type="binding site" evidence="11">
    <location>
        <begin position="14"/>
        <end position="19"/>
    </location>
    <ligand>
        <name>ATP</name>
        <dbReference type="ChEBI" id="CHEBI:30616"/>
    </ligand>
</feature>
<evidence type="ECO:0000313" key="12">
    <source>
        <dbReference type="EMBL" id="RNF86021.1"/>
    </source>
</evidence>
<dbReference type="GO" id="GO:0005524">
    <property type="term" value="F:ATP binding"/>
    <property type="evidence" value="ECO:0007669"/>
    <property type="project" value="UniProtKB-UniRule"/>
</dbReference>
<keyword evidence="11" id="KW-0479">Metal-binding</keyword>
<feature type="binding site" evidence="11">
    <location>
        <position position="120"/>
    </location>
    <ligand>
        <name>ATP</name>
        <dbReference type="ChEBI" id="CHEBI:30616"/>
    </ligand>
</feature>
<feature type="binding site" evidence="11">
    <location>
        <position position="82"/>
    </location>
    <ligand>
        <name>substrate</name>
    </ligand>
</feature>
<comment type="subcellular location">
    <subcellularLocation>
        <location evidence="11">Cytoplasm</location>
    </subcellularLocation>
</comment>
<comment type="caution">
    <text evidence="11">Lacks conserved residue(s) required for the propagation of feature annotation.</text>
</comment>
<evidence type="ECO:0000256" key="1">
    <source>
        <dbReference type="ARBA" id="ARBA00004842"/>
    </source>
</evidence>
<keyword evidence="8 11" id="KW-0067">ATP-binding</keyword>
<dbReference type="InterPro" id="IPR027417">
    <property type="entry name" value="P-loop_NTPase"/>
</dbReference>
<evidence type="ECO:0000256" key="3">
    <source>
        <dbReference type="ARBA" id="ARBA00012154"/>
    </source>
</evidence>
<evidence type="ECO:0000256" key="11">
    <source>
        <dbReference type="HAMAP-Rule" id="MF_00109"/>
    </source>
</evidence>
<reference evidence="12 13" key="1">
    <citation type="submission" date="2018-11" db="EMBL/GenBank/DDBJ databases">
        <title>Lysobacter cryohumiis sp. nov., isolated from soil in the Tianshan Mountains, Xinjiang, China.</title>
        <authorList>
            <person name="Luo Y."/>
            <person name="Sheng H."/>
        </authorList>
    </citation>
    <scope>NUCLEOTIDE SEQUENCE [LARGE SCALE GENOMIC DNA]</scope>
    <source>
        <strain evidence="12 13">ZS60</strain>
    </source>
</reference>
<dbReference type="HAMAP" id="MF_00109">
    <property type="entry name" value="Shikimate_kinase"/>
    <property type="match status" value="1"/>
</dbReference>
<accession>A0A3M8SXC2</accession>
<evidence type="ECO:0000256" key="2">
    <source>
        <dbReference type="ARBA" id="ARBA00006997"/>
    </source>
</evidence>
<dbReference type="SUPFAM" id="SSF52540">
    <property type="entry name" value="P-loop containing nucleoside triphosphate hydrolases"/>
    <property type="match status" value="1"/>
</dbReference>
<dbReference type="OrthoDB" id="9800332at2"/>
<feature type="binding site" evidence="11">
    <location>
        <position position="139"/>
    </location>
    <ligand>
        <name>substrate</name>
    </ligand>
</feature>
<keyword evidence="4 11" id="KW-0028">Amino-acid biosynthesis</keyword>
<keyword evidence="6 11" id="KW-0547">Nucleotide-binding</keyword>
<dbReference type="EC" id="2.7.1.71" evidence="3 11"/>
<dbReference type="GO" id="GO:0008652">
    <property type="term" value="P:amino acid biosynthetic process"/>
    <property type="evidence" value="ECO:0007669"/>
    <property type="project" value="UniProtKB-KW"/>
</dbReference>
<evidence type="ECO:0000313" key="13">
    <source>
        <dbReference type="Proteomes" id="UP000267049"/>
    </source>
</evidence>
<evidence type="ECO:0000256" key="9">
    <source>
        <dbReference type="ARBA" id="ARBA00023141"/>
    </source>
</evidence>
<sequence>MNPASNLILVGPMGAGKSTLATRLATRLRLRAIDLDHELVRRAGASVAAIFADEGEAGFRARESALLAELLADDGLVLSTGGGVVLDPANRACVSARGFVVHLQVGVAAQLLRLADDTSRPLLARDDRESVLRELAQARAPLYAQVADLAIDTDGLSADDVANRLADALASQWQRPAQGAVA</sequence>
<evidence type="ECO:0000256" key="7">
    <source>
        <dbReference type="ARBA" id="ARBA00022777"/>
    </source>
</evidence>
<feature type="binding site" evidence="11">
    <location>
        <position position="36"/>
    </location>
    <ligand>
        <name>substrate</name>
    </ligand>
</feature>
<evidence type="ECO:0000256" key="6">
    <source>
        <dbReference type="ARBA" id="ARBA00022741"/>
    </source>
</evidence>
<keyword evidence="13" id="KW-1185">Reference proteome</keyword>
<dbReference type="GO" id="GO:0000287">
    <property type="term" value="F:magnesium ion binding"/>
    <property type="evidence" value="ECO:0007669"/>
    <property type="project" value="UniProtKB-UniRule"/>
</dbReference>
<dbReference type="InterPro" id="IPR031322">
    <property type="entry name" value="Shikimate/glucono_kinase"/>
</dbReference>
<dbReference type="GO" id="GO:0009073">
    <property type="term" value="P:aromatic amino acid family biosynthetic process"/>
    <property type="evidence" value="ECO:0007669"/>
    <property type="project" value="UniProtKB-KW"/>
</dbReference>
<keyword evidence="11" id="KW-0963">Cytoplasm</keyword>
<comment type="caution">
    <text evidence="12">The sequence shown here is derived from an EMBL/GenBank/DDBJ whole genome shotgun (WGS) entry which is preliminary data.</text>
</comment>
<gene>
    <name evidence="11" type="primary">aroK</name>
    <name evidence="12" type="ORF">EER27_00875</name>
</gene>
<dbReference type="Pfam" id="PF01202">
    <property type="entry name" value="SKI"/>
    <property type="match status" value="1"/>
</dbReference>
<dbReference type="PRINTS" id="PR01100">
    <property type="entry name" value="SHIKIMTKNASE"/>
</dbReference>
<dbReference type="AlphaFoldDB" id="A0A3M8SXC2"/>
<comment type="pathway">
    <text evidence="1 11">Metabolic intermediate biosynthesis; chorismate biosynthesis; chorismate from D-erythrose 4-phosphate and phosphoenolpyruvate: step 5/7.</text>
</comment>
<dbReference type="GO" id="GO:0009423">
    <property type="term" value="P:chorismate biosynthetic process"/>
    <property type="evidence" value="ECO:0007669"/>
    <property type="project" value="UniProtKB-UniRule"/>
</dbReference>
<keyword evidence="7 11" id="KW-0418">Kinase</keyword>
<comment type="catalytic activity">
    <reaction evidence="10 11">
        <text>shikimate + ATP = 3-phosphoshikimate + ADP + H(+)</text>
        <dbReference type="Rhea" id="RHEA:13121"/>
        <dbReference type="ChEBI" id="CHEBI:15378"/>
        <dbReference type="ChEBI" id="CHEBI:30616"/>
        <dbReference type="ChEBI" id="CHEBI:36208"/>
        <dbReference type="ChEBI" id="CHEBI:145989"/>
        <dbReference type="ChEBI" id="CHEBI:456216"/>
        <dbReference type="EC" id="2.7.1.71"/>
    </reaction>
</comment>
<dbReference type="CDD" id="cd00464">
    <property type="entry name" value="SK"/>
    <property type="match status" value="1"/>
</dbReference>
<dbReference type="UniPathway" id="UPA00053">
    <property type="reaction ID" value="UER00088"/>
</dbReference>
<comment type="cofactor">
    <cofactor evidence="11">
        <name>Mg(2+)</name>
        <dbReference type="ChEBI" id="CHEBI:18420"/>
    </cofactor>
    <text evidence="11">Binds 1 Mg(2+) ion per subunit.</text>
</comment>
<keyword evidence="11" id="KW-0460">Magnesium</keyword>